<organism evidence="2 3">
    <name type="scientific">Clostridium sardiniense</name>
    <name type="common">Clostridium absonum</name>
    <dbReference type="NCBI Taxonomy" id="29369"/>
    <lineage>
        <taxon>Bacteria</taxon>
        <taxon>Bacillati</taxon>
        <taxon>Bacillota</taxon>
        <taxon>Clostridia</taxon>
        <taxon>Eubacteriales</taxon>
        <taxon>Clostridiaceae</taxon>
        <taxon>Clostridium</taxon>
    </lineage>
</organism>
<keyword evidence="3" id="KW-1185">Reference proteome</keyword>
<dbReference type="Proteomes" id="UP001299068">
    <property type="component" value="Unassembled WGS sequence"/>
</dbReference>
<dbReference type="NCBIfam" id="TIGR04088">
    <property type="entry name" value="cognate_SipW"/>
    <property type="match status" value="1"/>
</dbReference>
<sequence length="236" mass="24923">MKKKKILSVIAAVVVVASLAIGSLAYFTSKETVKNSFSTIANGTEDKGGDAGIDINENFDPNQAKNMIPGDTVNKDVQVDSTANYGQFVRVKLSPNWVTSTGEVNTALNSTDLDDILLNKVNLTKSVTENQWFNGGDGYFYYIGVLAPQGQSGSSTPRLLDSVTLASDTEKSALGNGFTVDVTAESVQASNDAFASAWGDVPSAVSEKLKSLQIQGKTQANTDTNTAEAPKAKLAK</sequence>
<dbReference type="RefSeq" id="WP_204593946.1">
    <property type="nucleotide sequence ID" value="NZ_JAFBDA010000003.1"/>
</dbReference>
<evidence type="ECO:0000313" key="2">
    <source>
        <dbReference type="EMBL" id="MBY0757282.1"/>
    </source>
</evidence>
<protein>
    <submittedName>
        <fullName evidence="2">BsaA family SipW-dependent biofilm matrix protein</fullName>
    </submittedName>
</protein>
<reference evidence="2 3" key="1">
    <citation type="journal article" date="2021" name="Cell Host Microbe">
        <title>in vivo commensal control of Clostridioides difficile virulence.</title>
        <authorList>
            <person name="Girinathan B.P."/>
            <person name="Dibenedetto N."/>
            <person name="Worley J.N."/>
            <person name="Peltier J."/>
            <person name="Arrieta-Ortiz M.L."/>
            <person name="Rupa Christinal Immanuel S."/>
            <person name="Lavin R."/>
            <person name="Delaney M.L."/>
            <person name="Cummins C."/>
            <person name="Hoffmann M."/>
            <person name="Luo Y."/>
            <person name="Gonzalez-Escalona N."/>
            <person name="Allard M."/>
            <person name="Onderdonk A.B."/>
            <person name="Gerber G.K."/>
            <person name="Sonenshein A.L."/>
            <person name="Baliga N."/>
            <person name="Dupuy B."/>
            <person name="Bry L."/>
        </authorList>
    </citation>
    <scope>NUCLEOTIDE SEQUENCE [LARGE SCALE GENOMIC DNA]</scope>
    <source>
        <strain evidence="2 3">DSM 599</strain>
    </source>
</reference>
<feature type="region of interest" description="Disordered" evidence="1">
    <location>
        <begin position="212"/>
        <end position="236"/>
    </location>
</feature>
<dbReference type="EMBL" id="JAIKTU010000020">
    <property type="protein sequence ID" value="MBY0757282.1"/>
    <property type="molecule type" value="Genomic_DNA"/>
</dbReference>
<accession>A0ABS7L379</accession>
<proteinExistence type="predicted"/>
<dbReference type="InterPro" id="IPR024008">
    <property type="entry name" value="BsaA"/>
</dbReference>
<evidence type="ECO:0000256" key="1">
    <source>
        <dbReference type="SAM" id="MobiDB-lite"/>
    </source>
</evidence>
<gene>
    <name evidence="2" type="ORF">K5V21_17765</name>
</gene>
<dbReference type="InterPro" id="IPR023833">
    <property type="entry name" value="Signal_pept_SipW-depend-type"/>
</dbReference>
<feature type="compositionally biased region" description="Polar residues" evidence="1">
    <location>
        <begin position="212"/>
        <end position="227"/>
    </location>
</feature>
<dbReference type="NCBIfam" id="TIGR04090">
    <property type="entry name" value="exp_by_SipW_IV"/>
    <property type="match status" value="1"/>
</dbReference>
<evidence type="ECO:0000313" key="3">
    <source>
        <dbReference type="Proteomes" id="UP001299068"/>
    </source>
</evidence>
<comment type="caution">
    <text evidence="2">The sequence shown here is derived from an EMBL/GenBank/DDBJ whole genome shotgun (WGS) entry which is preliminary data.</text>
</comment>
<name>A0ABS7L379_CLOSR</name>